<dbReference type="EMBL" id="CP016808">
    <property type="protein sequence ID" value="ANY70367.1"/>
    <property type="molecule type" value="Genomic_DNA"/>
</dbReference>
<feature type="transmembrane region" description="Helical" evidence="4">
    <location>
        <begin position="30"/>
        <end position="47"/>
    </location>
</feature>
<evidence type="ECO:0000259" key="5">
    <source>
        <dbReference type="Pfam" id="PF14689"/>
    </source>
</evidence>
<evidence type="ECO:0000256" key="1">
    <source>
        <dbReference type="ARBA" id="ARBA00022553"/>
    </source>
</evidence>
<evidence type="ECO:0000256" key="4">
    <source>
        <dbReference type="SAM" id="Phobius"/>
    </source>
</evidence>
<keyword evidence="3" id="KW-0418">Kinase</keyword>
<keyword evidence="2" id="KW-0808">Transferase</keyword>
<reference evidence="6" key="1">
    <citation type="submission" date="2016-08" db="EMBL/GenBank/DDBJ databases">
        <title>Complete Genome Seqeunce of Paenibacillus sp. BIHB 4019 from tea rhizoplane.</title>
        <authorList>
            <person name="Thakur R."/>
            <person name="Swarnkar M.K."/>
            <person name="Gulati A."/>
        </authorList>
    </citation>
    <scope>NUCLEOTIDE SEQUENCE [LARGE SCALE GENOMIC DNA]</scope>
    <source>
        <strain evidence="6">BIHB4019</strain>
    </source>
</reference>
<keyword evidence="4" id="KW-0812">Transmembrane</keyword>
<keyword evidence="4" id="KW-1133">Transmembrane helix</keyword>
<keyword evidence="1" id="KW-0597">Phosphoprotein</keyword>
<dbReference type="GO" id="GO:0000155">
    <property type="term" value="F:phosphorelay sensor kinase activity"/>
    <property type="evidence" value="ECO:0007669"/>
    <property type="project" value="InterPro"/>
</dbReference>
<evidence type="ECO:0000313" key="6">
    <source>
        <dbReference type="EMBL" id="ANY70367.1"/>
    </source>
</evidence>
<feature type="transmembrane region" description="Helical" evidence="4">
    <location>
        <begin position="7"/>
        <end position="24"/>
    </location>
</feature>
<name>A0A1B2DRP0_9BACL</name>
<evidence type="ECO:0000256" key="3">
    <source>
        <dbReference type="ARBA" id="ARBA00022777"/>
    </source>
</evidence>
<dbReference type="InterPro" id="IPR039506">
    <property type="entry name" value="SPOB_a"/>
</dbReference>
<evidence type="ECO:0000256" key="2">
    <source>
        <dbReference type="ARBA" id="ARBA00022679"/>
    </source>
</evidence>
<sequence>MDRIKSAKHIAAFSIVLPAVAMLVWPSSVWLLVLFMLWFAAAAAIWIRSERREHAKQLALTIHSLQAAGMRTLNHHRHDWMNDLQVLYGYTRMQKPDKTVEYVEKIRAKMLTESQISKLGEPALVSYIQGFRTLTSSLELKVDIEQDLNLVELPLASTEISEALIGIMNGYRLAVKPGFGEVAVLTLALDWDGQQLHVAFDLEGELIDEQQLKDQIKQQLKGAALQAVDIEHPQEEIRLKAEKRA</sequence>
<gene>
    <name evidence="6" type="ORF">BBD42_30610</name>
</gene>
<dbReference type="RefSeq" id="WP_099521290.1">
    <property type="nucleotide sequence ID" value="NZ_CP016808.1"/>
</dbReference>
<protein>
    <recommendedName>
        <fullName evidence="5">SpoOB alpha-helical domain-containing protein</fullName>
    </recommendedName>
</protein>
<feature type="domain" description="SpoOB alpha-helical" evidence="5">
    <location>
        <begin position="70"/>
        <end position="119"/>
    </location>
</feature>
<dbReference type="InterPro" id="IPR016120">
    <property type="entry name" value="Sig_transdc_His_kin_SpoOB"/>
</dbReference>
<keyword evidence="4" id="KW-0472">Membrane</keyword>
<dbReference type="SUPFAM" id="SSF55890">
    <property type="entry name" value="Sporulation response regulatory protein Spo0B"/>
    <property type="match status" value="1"/>
</dbReference>
<accession>A0A1B2DRP0</accession>
<dbReference type="AlphaFoldDB" id="A0A1B2DRP0"/>
<dbReference type="Pfam" id="PF14689">
    <property type="entry name" value="SPOB_a"/>
    <property type="match status" value="1"/>
</dbReference>
<proteinExistence type="predicted"/>
<dbReference type="Gene3D" id="1.10.287.130">
    <property type="match status" value="1"/>
</dbReference>
<organism evidence="6">
    <name type="scientific">Paenibacillus sp. BIHB 4019</name>
    <dbReference type="NCBI Taxonomy" id="1870819"/>
    <lineage>
        <taxon>Bacteria</taxon>
        <taxon>Bacillati</taxon>
        <taxon>Bacillota</taxon>
        <taxon>Bacilli</taxon>
        <taxon>Bacillales</taxon>
        <taxon>Paenibacillaceae</taxon>
        <taxon>Paenibacillus</taxon>
    </lineage>
</organism>